<dbReference type="PANTHER" id="PTHR48106">
    <property type="entry name" value="QUINONE OXIDOREDUCTASE PIG3-RELATED"/>
    <property type="match status" value="1"/>
</dbReference>
<evidence type="ECO:0000313" key="5">
    <source>
        <dbReference type="Proteomes" id="UP001500353"/>
    </source>
</evidence>
<dbReference type="InterPro" id="IPR013154">
    <property type="entry name" value="ADH-like_N"/>
</dbReference>
<dbReference type="Pfam" id="PF08240">
    <property type="entry name" value="ADH_N"/>
    <property type="match status" value="1"/>
</dbReference>
<gene>
    <name evidence="4" type="ORF">GCM10023210_18770</name>
</gene>
<dbReference type="InterPro" id="IPR011032">
    <property type="entry name" value="GroES-like_sf"/>
</dbReference>
<protein>
    <submittedName>
        <fullName evidence="4">Quinone oxidoreductase</fullName>
    </submittedName>
</protein>
<evidence type="ECO:0000256" key="1">
    <source>
        <dbReference type="ARBA" id="ARBA00022857"/>
    </source>
</evidence>
<evidence type="ECO:0000313" key="4">
    <source>
        <dbReference type="EMBL" id="GAA5091410.1"/>
    </source>
</evidence>
<dbReference type="SUPFAM" id="SSF51735">
    <property type="entry name" value="NAD(P)-binding Rossmann-fold domains"/>
    <property type="match status" value="1"/>
</dbReference>
<accession>A0ABP9M898</accession>
<keyword evidence="2" id="KW-0560">Oxidoreductase</keyword>
<reference evidence="5" key="1">
    <citation type="journal article" date="2019" name="Int. J. Syst. Evol. Microbiol.">
        <title>The Global Catalogue of Microorganisms (GCM) 10K type strain sequencing project: providing services to taxonomists for standard genome sequencing and annotation.</title>
        <authorList>
            <consortium name="The Broad Institute Genomics Platform"/>
            <consortium name="The Broad Institute Genome Sequencing Center for Infectious Disease"/>
            <person name="Wu L."/>
            <person name="Ma J."/>
        </authorList>
    </citation>
    <scope>NUCLEOTIDE SEQUENCE [LARGE SCALE GENOMIC DNA]</scope>
    <source>
        <strain evidence="5">JCM 18019</strain>
    </source>
</reference>
<feature type="domain" description="Enoyl reductase (ER)" evidence="3">
    <location>
        <begin position="16"/>
        <end position="325"/>
    </location>
</feature>
<sequence>MEKNSETGVIRMSRQGAPSVLEYSLETIGKPSANQVVLNQKAIALNFVDVMFRNGTFPLNNFPVTIGVEAAGIVESVGENVNEFTTGDRVGYFFALGAYTERRLIEASELIKIPDDVSFDQAAAIMAKGLTARMLIKQAYPVKKGDTILVHAAAGGVGSLVSRWAKALGANVIGTVGNSSKKSYALSHGIDHVISLDTENLTEYVKIFTEGNGVDAVFDGVGKATFNESLNVIKKGGTIILFGSSSGAPNLDDKVLNAGKINLIRPNLGSYFPHKVSVQLAAKEMFDALRNGILGEINPTVYSLSDASKAHQDIESGNTKGSIIFHI</sequence>
<evidence type="ECO:0000256" key="2">
    <source>
        <dbReference type="ARBA" id="ARBA00023002"/>
    </source>
</evidence>
<dbReference type="InterPro" id="IPR047618">
    <property type="entry name" value="QOR-like"/>
</dbReference>
<dbReference type="EMBL" id="BAABHX010000003">
    <property type="protein sequence ID" value="GAA5091410.1"/>
    <property type="molecule type" value="Genomic_DNA"/>
</dbReference>
<dbReference type="SMART" id="SM00829">
    <property type="entry name" value="PKS_ER"/>
    <property type="match status" value="1"/>
</dbReference>
<dbReference type="InterPro" id="IPR036291">
    <property type="entry name" value="NAD(P)-bd_dom_sf"/>
</dbReference>
<proteinExistence type="predicted"/>
<evidence type="ECO:0000259" key="3">
    <source>
        <dbReference type="SMART" id="SM00829"/>
    </source>
</evidence>
<dbReference type="InterPro" id="IPR020843">
    <property type="entry name" value="ER"/>
</dbReference>
<dbReference type="Gene3D" id="3.40.50.720">
    <property type="entry name" value="NAD(P)-binding Rossmann-like Domain"/>
    <property type="match status" value="1"/>
</dbReference>
<dbReference type="Gene3D" id="3.90.180.10">
    <property type="entry name" value="Medium-chain alcohol dehydrogenases, catalytic domain"/>
    <property type="match status" value="1"/>
</dbReference>
<dbReference type="RefSeq" id="WP_345202870.1">
    <property type="nucleotide sequence ID" value="NZ_BAABHX010000003.1"/>
</dbReference>
<dbReference type="CDD" id="cd05286">
    <property type="entry name" value="QOR2"/>
    <property type="match status" value="1"/>
</dbReference>
<keyword evidence="5" id="KW-1185">Reference proteome</keyword>
<dbReference type="SUPFAM" id="SSF50129">
    <property type="entry name" value="GroES-like"/>
    <property type="match status" value="1"/>
</dbReference>
<dbReference type="Pfam" id="PF00107">
    <property type="entry name" value="ADH_zinc_N"/>
    <property type="match status" value="1"/>
</dbReference>
<dbReference type="Proteomes" id="UP001500353">
    <property type="component" value="Unassembled WGS sequence"/>
</dbReference>
<dbReference type="InterPro" id="IPR013149">
    <property type="entry name" value="ADH-like_C"/>
</dbReference>
<name>A0ABP9M898_9FLAO</name>
<organism evidence="4 5">
    <name type="scientific">Chryseobacterium ginsengisoli</name>
    <dbReference type="NCBI Taxonomy" id="363853"/>
    <lineage>
        <taxon>Bacteria</taxon>
        <taxon>Pseudomonadati</taxon>
        <taxon>Bacteroidota</taxon>
        <taxon>Flavobacteriia</taxon>
        <taxon>Flavobacteriales</taxon>
        <taxon>Weeksellaceae</taxon>
        <taxon>Chryseobacterium group</taxon>
        <taxon>Chryseobacterium</taxon>
    </lineage>
</organism>
<comment type="caution">
    <text evidence="4">The sequence shown here is derived from an EMBL/GenBank/DDBJ whole genome shotgun (WGS) entry which is preliminary data.</text>
</comment>
<dbReference type="PANTHER" id="PTHR48106:SF13">
    <property type="entry name" value="QUINONE OXIDOREDUCTASE-RELATED"/>
    <property type="match status" value="1"/>
</dbReference>
<keyword evidence="1" id="KW-0521">NADP</keyword>